<dbReference type="CDD" id="cd01949">
    <property type="entry name" value="GGDEF"/>
    <property type="match status" value="1"/>
</dbReference>
<name>A4BD55_9GAMM</name>
<evidence type="ECO:0000256" key="2">
    <source>
        <dbReference type="ARBA" id="ARBA00012528"/>
    </source>
</evidence>
<evidence type="ECO:0000313" key="6">
    <source>
        <dbReference type="Proteomes" id="UP000005953"/>
    </source>
</evidence>
<proteinExistence type="predicted"/>
<dbReference type="EMBL" id="AAOE01000007">
    <property type="protein sequence ID" value="EAR09799.1"/>
    <property type="molecule type" value="Genomic_DNA"/>
</dbReference>
<dbReference type="GO" id="GO:0016301">
    <property type="term" value="F:kinase activity"/>
    <property type="evidence" value="ECO:0007669"/>
    <property type="project" value="UniProtKB-KW"/>
</dbReference>
<dbReference type="Gene3D" id="1.25.40.10">
    <property type="entry name" value="Tetratricopeptide repeat domain"/>
    <property type="match status" value="1"/>
</dbReference>
<dbReference type="STRING" id="314283.MED297_05604"/>
<keyword evidence="6" id="KW-1185">Reference proteome</keyword>
<dbReference type="PANTHER" id="PTHR45138:SF9">
    <property type="entry name" value="DIGUANYLATE CYCLASE DGCM-RELATED"/>
    <property type="match status" value="1"/>
</dbReference>
<evidence type="ECO:0000256" key="3">
    <source>
        <dbReference type="ARBA" id="ARBA00034247"/>
    </source>
</evidence>
<gene>
    <name evidence="5" type="ORF">MED297_05604</name>
</gene>
<comment type="catalytic activity">
    <reaction evidence="3">
        <text>2 GTP = 3',3'-c-di-GMP + 2 diphosphate</text>
        <dbReference type="Rhea" id="RHEA:24898"/>
        <dbReference type="ChEBI" id="CHEBI:33019"/>
        <dbReference type="ChEBI" id="CHEBI:37565"/>
        <dbReference type="ChEBI" id="CHEBI:58805"/>
        <dbReference type="EC" id="2.7.7.65"/>
    </reaction>
</comment>
<evidence type="ECO:0000256" key="1">
    <source>
        <dbReference type="ARBA" id="ARBA00001946"/>
    </source>
</evidence>
<dbReference type="SMART" id="SM00267">
    <property type="entry name" value="GGDEF"/>
    <property type="match status" value="1"/>
</dbReference>
<accession>A4BD55</accession>
<dbReference type="SMART" id="SM00028">
    <property type="entry name" value="TPR"/>
    <property type="match status" value="3"/>
</dbReference>
<dbReference type="Gene3D" id="3.30.70.270">
    <property type="match status" value="1"/>
</dbReference>
<dbReference type="AlphaFoldDB" id="A4BD55"/>
<dbReference type="NCBIfam" id="TIGR00254">
    <property type="entry name" value="GGDEF"/>
    <property type="match status" value="1"/>
</dbReference>
<dbReference type="FunFam" id="3.30.70.270:FF:000001">
    <property type="entry name" value="Diguanylate cyclase domain protein"/>
    <property type="match status" value="1"/>
</dbReference>
<evidence type="ECO:0000259" key="4">
    <source>
        <dbReference type="PROSITE" id="PS50887"/>
    </source>
</evidence>
<dbReference type="HOGENOM" id="CLU_287404_0_0_6"/>
<dbReference type="Proteomes" id="UP000005953">
    <property type="component" value="Unassembled WGS sequence"/>
</dbReference>
<dbReference type="InterPro" id="IPR011990">
    <property type="entry name" value="TPR-like_helical_dom_sf"/>
</dbReference>
<dbReference type="PANTHER" id="PTHR45138">
    <property type="entry name" value="REGULATORY COMPONENTS OF SENSORY TRANSDUCTION SYSTEM"/>
    <property type="match status" value="1"/>
</dbReference>
<reference evidence="5 6" key="1">
    <citation type="submission" date="2006-02" db="EMBL/GenBank/DDBJ databases">
        <authorList>
            <person name="Pinhassi J."/>
            <person name="Pedros-Alio C."/>
            <person name="Ferriera S."/>
            <person name="Johnson J."/>
            <person name="Kravitz S."/>
            <person name="Halpern A."/>
            <person name="Remington K."/>
            <person name="Beeson K."/>
            <person name="Tran B."/>
            <person name="Rogers Y.-H."/>
            <person name="Friedman R."/>
            <person name="Venter J.C."/>
        </authorList>
    </citation>
    <scope>NUCLEOTIDE SEQUENCE [LARGE SCALE GENOMIC DNA]</scope>
    <source>
        <strain evidence="5 6">MED297</strain>
    </source>
</reference>
<dbReference type="SUPFAM" id="SSF48452">
    <property type="entry name" value="TPR-like"/>
    <property type="match status" value="2"/>
</dbReference>
<dbReference type="InterPro" id="IPR019734">
    <property type="entry name" value="TPR_rpt"/>
</dbReference>
<dbReference type="InterPro" id="IPR043128">
    <property type="entry name" value="Rev_trsase/Diguanyl_cyclase"/>
</dbReference>
<keyword evidence="5" id="KW-0418">Kinase</keyword>
<comment type="cofactor">
    <cofactor evidence="1">
        <name>Mg(2+)</name>
        <dbReference type="ChEBI" id="CHEBI:18420"/>
    </cofactor>
</comment>
<dbReference type="InterPro" id="IPR029787">
    <property type="entry name" value="Nucleotide_cyclase"/>
</dbReference>
<protein>
    <recommendedName>
        <fullName evidence="2">diguanylate cyclase</fullName>
        <ecNumber evidence="2">2.7.7.65</ecNumber>
    </recommendedName>
</protein>
<sequence>MRPYTLTALTYDRKADDSMQTFSHISLDWVSAIKAGRFDIPFQSVETNCCNALADIAQALSDDAGVQVFSFEYIPGSVSDPYELFYRILNWYEQQYGEAVIDQLIEDCCYVYHQDLVKAWYLKDHLYRDEPLLFDQASYEEQEFLSGIERILDRLSQRRPFLVLISQIDLAPDIMQQAFIRWMQDKPQPRGWGIVGFIRQARRLRRLQGQPSWQECLRILERQELIFPFDVTPDQMNASYSWHRPAPIKGYRNLYRMLISAADTFAYSDVIRIVQLVQPRYAEQKAGQLLFLSAYSSLMMQDLDEAIQKFTRAQDMLQSTNNEGILTGSYYWLSVCFTLRAQEKWAREAQEQCEKLALEYEDPRWYALSQFAGYYIDSHLTQHRLTPSNLRSLRYLLSEQSFDNMLALTFTQIYSNQGFDAETSSRDYLRNCVSALRIFRQAGNHMGVSIALHAMGVVYMRLGNVRQTERLYELSLSIRDQYQSKADLVPMLNALGYFLIGKEDWQKAWTLFDRALGLLIENRNFNEASVTLYNFIWLYTQSGSINQALELMNDLLELMRIRDIESVPFRNLKDLCVLKGWLHILLRQPVQARYCLVRMQGYSHLHETSFTGVLRDVLEARLALSDGEQALALRETQKAQRRVSHAHDLDLYMETSLRLEIARLFVDLGHKEKALPIFTELRHKAHRHQLDTLAQRVSRASLGINYLAETTLPAMSQPYQVLLDIAQKETQLLSLQNELSQYHQINLLMEMSAESDSVDRFLQQVIDVLDRRIPANEFAVLLTGTSDYPVHSAYTNDVPANRIRQWQSRLPVTNRHQQSFTLNDEECLALPLKTEALEQGWLLLSGDAQQRQVWNVNFLGLFAQQLGLILDRRLREAYLEHRNKTDLLTGLLNRAGLFERLKKLFAQLRRDTEQPFALCFFDLDHFKYFNDHFGHDLGDGVLKALADQVNTQLRGTDELCRLGGDEFILLLPKTDRASAEALVERLRTTLAKPDWWLSLLIDSTSSDANPVPRNEWITASFGVVVLDRWPPDGVSRIDLLAQGDAAMYQAKKQGKNRVVVVDYDASGCSESD</sequence>
<dbReference type="GO" id="GO:0052621">
    <property type="term" value="F:diguanylate cyclase activity"/>
    <property type="evidence" value="ECO:0007669"/>
    <property type="project" value="UniProtKB-EC"/>
</dbReference>
<dbReference type="InterPro" id="IPR000160">
    <property type="entry name" value="GGDEF_dom"/>
</dbReference>
<comment type="caution">
    <text evidence="5">The sequence shown here is derived from an EMBL/GenBank/DDBJ whole genome shotgun (WGS) entry which is preliminary data.</text>
</comment>
<feature type="domain" description="GGDEF" evidence="4">
    <location>
        <begin position="914"/>
        <end position="1063"/>
    </location>
</feature>
<organism evidence="5 6">
    <name type="scientific">Reinekea blandensis MED297</name>
    <dbReference type="NCBI Taxonomy" id="314283"/>
    <lineage>
        <taxon>Bacteria</taxon>
        <taxon>Pseudomonadati</taxon>
        <taxon>Pseudomonadota</taxon>
        <taxon>Gammaproteobacteria</taxon>
        <taxon>Oceanospirillales</taxon>
        <taxon>Saccharospirillaceae</taxon>
        <taxon>Reinekea</taxon>
    </lineage>
</organism>
<dbReference type="EC" id="2.7.7.65" evidence="2"/>
<dbReference type="InterPro" id="IPR050469">
    <property type="entry name" value="Diguanylate_Cyclase"/>
</dbReference>
<dbReference type="PROSITE" id="PS50887">
    <property type="entry name" value="GGDEF"/>
    <property type="match status" value="1"/>
</dbReference>
<dbReference type="SUPFAM" id="SSF55073">
    <property type="entry name" value="Nucleotide cyclase"/>
    <property type="match status" value="1"/>
</dbReference>
<keyword evidence="5" id="KW-0808">Transferase</keyword>
<dbReference type="Pfam" id="PF00990">
    <property type="entry name" value="GGDEF"/>
    <property type="match status" value="1"/>
</dbReference>
<evidence type="ECO:0000313" key="5">
    <source>
        <dbReference type="EMBL" id="EAR09799.1"/>
    </source>
</evidence>